<reference evidence="6" key="1">
    <citation type="submission" date="2019-06" db="EMBL/GenBank/DDBJ databases">
        <title>Gordonia isolated from sludge of a wastewater treatment plant.</title>
        <authorList>
            <person name="Tamura T."/>
            <person name="Aoyama K."/>
            <person name="Kang Y."/>
            <person name="Saito S."/>
            <person name="Akiyama N."/>
            <person name="Yazawa K."/>
            <person name="Gonoi T."/>
            <person name="Mikami Y."/>
        </authorList>
    </citation>
    <scope>NUCLEOTIDE SEQUENCE [LARGE SCALE GENOMIC DNA]</scope>
    <source>
        <strain evidence="6">NBRC 107696</strain>
    </source>
</reference>
<dbReference type="InterPro" id="IPR029058">
    <property type="entry name" value="AB_hydrolase_fold"/>
</dbReference>
<dbReference type="InterPro" id="IPR050300">
    <property type="entry name" value="GDXG_lipolytic_enzyme"/>
</dbReference>
<dbReference type="AlphaFoldDB" id="A0A7I9V516"/>
<dbReference type="GO" id="GO:0004806">
    <property type="term" value="F:triacylglycerol lipase activity"/>
    <property type="evidence" value="ECO:0007669"/>
    <property type="project" value="TreeGrafter"/>
</dbReference>
<dbReference type="InterPro" id="IPR033140">
    <property type="entry name" value="Lipase_GDXG_put_SER_AS"/>
</dbReference>
<dbReference type="PROSITE" id="PS01174">
    <property type="entry name" value="LIPASE_GDXG_SER"/>
    <property type="match status" value="1"/>
</dbReference>
<dbReference type="Pfam" id="PF07859">
    <property type="entry name" value="Abhydrolase_3"/>
    <property type="match status" value="1"/>
</dbReference>
<accession>A0A7I9V516</accession>
<dbReference type="Proteomes" id="UP000444960">
    <property type="component" value="Unassembled WGS sequence"/>
</dbReference>
<dbReference type="Gene3D" id="3.40.50.1820">
    <property type="entry name" value="alpha/beta hydrolase"/>
    <property type="match status" value="1"/>
</dbReference>
<evidence type="ECO:0000313" key="5">
    <source>
        <dbReference type="EMBL" id="GEE00515.1"/>
    </source>
</evidence>
<evidence type="ECO:0000259" key="4">
    <source>
        <dbReference type="Pfam" id="PF07859"/>
    </source>
</evidence>
<feature type="active site" evidence="3">
    <location>
        <position position="177"/>
    </location>
</feature>
<keyword evidence="2" id="KW-0378">Hydrolase</keyword>
<gene>
    <name evidence="5" type="ORF">nbrc107696_09610</name>
</gene>
<comment type="caution">
    <text evidence="5">The sequence shown here is derived from an EMBL/GenBank/DDBJ whole genome shotgun (WGS) entry which is preliminary data.</text>
</comment>
<evidence type="ECO:0000313" key="6">
    <source>
        <dbReference type="Proteomes" id="UP000444960"/>
    </source>
</evidence>
<keyword evidence="6" id="KW-1185">Reference proteome</keyword>
<evidence type="ECO:0000256" key="3">
    <source>
        <dbReference type="PROSITE-ProRule" id="PRU10038"/>
    </source>
</evidence>
<organism evidence="5 6">
    <name type="scientific">Gordonia spumicola</name>
    <dbReference type="NCBI Taxonomy" id="589161"/>
    <lineage>
        <taxon>Bacteria</taxon>
        <taxon>Bacillati</taxon>
        <taxon>Actinomycetota</taxon>
        <taxon>Actinomycetes</taxon>
        <taxon>Mycobacteriales</taxon>
        <taxon>Gordoniaceae</taxon>
        <taxon>Gordonia</taxon>
    </lineage>
</organism>
<evidence type="ECO:0000256" key="1">
    <source>
        <dbReference type="ARBA" id="ARBA00010515"/>
    </source>
</evidence>
<dbReference type="PANTHER" id="PTHR48081:SF30">
    <property type="entry name" value="ACETYL-HYDROLASE LIPR-RELATED"/>
    <property type="match status" value="1"/>
</dbReference>
<dbReference type="InterPro" id="IPR013094">
    <property type="entry name" value="AB_hydrolase_3"/>
</dbReference>
<comment type="similarity">
    <text evidence="1">Belongs to the 'GDXG' lipolytic enzyme family.</text>
</comment>
<evidence type="ECO:0000256" key="2">
    <source>
        <dbReference type="ARBA" id="ARBA00022801"/>
    </source>
</evidence>
<protein>
    <recommendedName>
        <fullName evidence="4">Alpha/beta hydrolase fold-3 domain-containing protein</fullName>
    </recommendedName>
</protein>
<dbReference type="PANTHER" id="PTHR48081">
    <property type="entry name" value="AB HYDROLASE SUPERFAMILY PROTEIN C4A8.06C"/>
    <property type="match status" value="1"/>
</dbReference>
<sequence length="330" mass="35840">MLNDSPGARGSLRARAFNGYVTLASRPMMAVLGRGATVAPTLLTAARPGVNRGLSAISPVPRGTRITQVREFSGDGRVYGEWVHEHDVYGGRVPDPSTGRKVIYYIHGSGYVICSSRTHRGLVARLGRRAGMGAFSVDYRLGPEYRWPLGGDDAIRGYRWLLDQGFDGSQIVIAGDSAGGHLALDLLAANHRDGVAQPSAMVLFSPLYDPSFQLACALEESGVKDPIINARAATGFLRMYTGDADPDHPRMRVRLSPDMTLPRTLIQVGAREVMADDARAIDRVIREAGGEATLQEWPAQGHVFQMFPYFTPESRRAVHEAAAFLASPDH</sequence>
<dbReference type="SUPFAM" id="SSF53474">
    <property type="entry name" value="alpha/beta-Hydrolases"/>
    <property type="match status" value="1"/>
</dbReference>
<dbReference type="EMBL" id="BJOV01000002">
    <property type="protein sequence ID" value="GEE00515.1"/>
    <property type="molecule type" value="Genomic_DNA"/>
</dbReference>
<feature type="domain" description="Alpha/beta hydrolase fold-3" evidence="4">
    <location>
        <begin position="104"/>
        <end position="305"/>
    </location>
</feature>
<name>A0A7I9V516_9ACTN</name>
<proteinExistence type="inferred from homology"/>